<evidence type="ECO:0000313" key="4">
    <source>
        <dbReference type="Proteomes" id="UP000092612"/>
    </source>
</evidence>
<feature type="domain" description="Novel STAND NTPase 3" evidence="2">
    <location>
        <begin position="177"/>
        <end position="334"/>
    </location>
</feature>
<protein>
    <submittedName>
        <fullName evidence="3">Uncharacterized protein</fullName>
    </submittedName>
</protein>
<dbReference type="Gene3D" id="3.40.50.300">
    <property type="entry name" value="P-loop containing nucleotide triphosphate hydrolases"/>
    <property type="match status" value="1"/>
</dbReference>
<accession>A0A1B8U1D1</accession>
<gene>
    <name evidence="3" type="ORF">LPB301_08505</name>
</gene>
<dbReference type="InterPro" id="IPR049050">
    <property type="entry name" value="nSTAND3"/>
</dbReference>
<dbReference type="Pfam" id="PF04471">
    <property type="entry name" value="Mrr_cat"/>
    <property type="match status" value="1"/>
</dbReference>
<dbReference type="EMBL" id="LSFL01000030">
    <property type="protein sequence ID" value="OBY65673.1"/>
    <property type="molecule type" value="Genomic_DNA"/>
</dbReference>
<dbReference type="Proteomes" id="UP000092612">
    <property type="component" value="Unassembled WGS sequence"/>
</dbReference>
<evidence type="ECO:0000259" key="1">
    <source>
        <dbReference type="Pfam" id="PF04471"/>
    </source>
</evidence>
<reference evidence="4" key="1">
    <citation type="submission" date="2016-02" db="EMBL/GenBank/DDBJ databases">
        <title>Paenibacillus sp. LPB0068, isolated from Crassostrea gigas.</title>
        <authorList>
            <person name="Shin S.-K."/>
            <person name="Yi H."/>
        </authorList>
    </citation>
    <scope>NUCLEOTIDE SEQUENCE [LARGE SCALE GENOMIC DNA]</scope>
    <source>
        <strain evidence="4">KCTC 23969</strain>
    </source>
</reference>
<dbReference type="STRING" id="996801.BW723_13275"/>
<dbReference type="GO" id="GO:0003677">
    <property type="term" value="F:DNA binding"/>
    <property type="evidence" value="ECO:0007669"/>
    <property type="project" value="InterPro"/>
</dbReference>
<dbReference type="GO" id="GO:0009307">
    <property type="term" value="P:DNA restriction-modification system"/>
    <property type="evidence" value="ECO:0007669"/>
    <property type="project" value="InterPro"/>
</dbReference>
<dbReference type="InterPro" id="IPR027417">
    <property type="entry name" value="P-loop_NTPase"/>
</dbReference>
<evidence type="ECO:0000313" key="3">
    <source>
        <dbReference type="EMBL" id="OBY65673.1"/>
    </source>
</evidence>
<dbReference type="RefSeq" id="WP_068360139.1">
    <property type="nucleotide sequence ID" value="NZ_LSFL01000030.1"/>
</dbReference>
<proteinExistence type="predicted"/>
<dbReference type="SUPFAM" id="SSF52540">
    <property type="entry name" value="P-loop containing nucleoside triphosphate hydrolases"/>
    <property type="match status" value="1"/>
</dbReference>
<feature type="non-terminal residue" evidence="3">
    <location>
        <position position="769"/>
    </location>
</feature>
<dbReference type="GO" id="GO:0004519">
    <property type="term" value="F:endonuclease activity"/>
    <property type="evidence" value="ECO:0007669"/>
    <property type="project" value="InterPro"/>
</dbReference>
<dbReference type="InterPro" id="IPR007560">
    <property type="entry name" value="Restrct_endonuc_IV_Mrr"/>
</dbReference>
<name>A0A1B8U1D1_9FLAO</name>
<dbReference type="AlphaFoldDB" id="A0A1B8U1D1"/>
<comment type="caution">
    <text evidence="3">The sequence shown here is derived from an EMBL/GenBank/DDBJ whole genome shotgun (WGS) entry which is preliminary data.</text>
</comment>
<feature type="domain" description="Restriction endonuclease type IV Mrr" evidence="1">
    <location>
        <begin position="6"/>
        <end position="66"/>
    </location>
</feature>
<sequence length="769" mass="92503">MYDFSTLNSFEFENLVCDLLNSKLENSPVFFQLFKPGKDKGVDLLLEKNDGTNTIVQVKHYIKSPISKLKYDLKKYELPKIKLLNPKKYIIATSCELSITDKKEIITIFDKYIRSTNDILGREDLNSLLTKNKSIEDKHFKLWFSSSAALRNIANYKFEGRRKQFQNNFLQKKLRLYVPTSSFNEALRVLKQNKFVIITGEPGVGKTTVSDIIIYDFIRKEYQINIIYDSIREIEDVLKNDNSKQVFYFDDFLGHTQAEISKAKASENFIIKTLNLIEDSENKYLILNTRKFILSSVIEESERYKRRNILNYESRIEIKSYSYGVKRRILDLHILESNLDKKNLEVLNKYAHKICIHKNFSPRIIEFFTSKINSFFEAEKFEEFIFDNLNNPKEIWRHAYLNQISDYDRFLLNTLYSLNFKCNKSVLESHYNSRLNYEVQHNNYTKPLNSFNKSLRVLNNGFLLINRFSKDEVEISFINPSLQDFLNYFIEDNEFEKESIIKSSPNIEQWFWFFFKKNNFKELNKNYSVYFLKNYKKYCTNQESIFLTSIFIYYYTDKKNSLVIKLLKSIKDWDFIYERNSYTFFFFKFLFKNAIGDTKINKTLCKLSNTVFFNYINDYEEIQDLLERVKLINNHYDFNLKNYINENHRDSNHRKKINYFKNKVESLFDELFNIEYDYLLTVKNEEVVNDSLSYLNEVYYFFKKNIFEDFIYDFSPIESKDWDHIVKINIVENTTTHYPEPIKSNDFDYNDDDFYDDFYQFTEFDTVEV</sequence>
<evidence type="ECO:0000259" key="2">
    <source>
        <dbReference type="Pfam" id="PF20720"/>
    </source>
</evidence>
<dbReference type="Pfam" id="PF20720">
    <property type="entry name" value="nSTAND3"/>
    <property type="match status" value="1"/>
</dbReference>
<keyword evidence="4" id="KW-1185">Reference proteome</keyword>
<organism evidence="3 4">
    <name type="scientific">Polaribacter reichenbachii</name>
    <dbReference type="NCBI Taxonomy" id="996801"/>
    <lineage>
        <taxon>Bacteria</taxon>
        <taxon>Pseudomonadati</taxon>
        <taxon>Bacteroidota</taxon>
        <taxon>Flavobacteriia</taxon>
        <taxon>Flavobacteriales</taxon>
        <taxon>Flavobacteriaceae</taxon>
    </lineage>
</organism>